<dbReference type="EMBL" id="ADVG01000003">
    <property type="protein sequence ID" value="EFH84274.1"/>
    <property type="molecule type" value="Genomic_DNA"/>
</dbReference>
<evidence type="ECO:0000256" key="2">
    <source>
        <dbReference type="ARBA" id="ARBA00022741"/>
    </source>
</evidence>
<evidence type="ECO:0000256" key="7">
    <source>
        <dbReference type="SAM" id="Phobius"/>
    </source>
</evidence>
<dbReference type="Proteomes" id="UP000004508">
    <property type="component" value="Unassembled WGS sequence"/>
</dbReference>
<feature type="region of interest" description="Disordered" evidence="6">
    <location>
        <begin position="325"/>
        <end position="377"/>
    </location>
</feature>
<proteinExistence type="predicted"/>
<keyword evidence="1" id="KW-0808">Transferase</keyword>
<dbReference type="InterPro" id="IPR008271">
    <property type="entry name" value="Ser/Thr_kinase_AS"/>
</dbReference>
<organism evidence="9 10">
    <name type="scientific">Ktedonobacter racemifer DSM 44963</name>
    <dbReference type="NCBI Taxonomy" id="485913"/>
    <lineage>
        <taxon>Bacteria</taxon>
        <taxon>Bacillati</taxon>
        <taxon>Chloroflexota</taxon>
        <taxon>Ktedonobacteria</taxon>
        <taxon>Ktedonobacterales</taxon>
        <taxon>Ktedonobacteraceae</taxon>
        <taxon>Ktedonobacter</taxon>
    </lineage>
</organism>
<comment type="caution">
    <text evidence="9">The sequence shown here is derived from an EMBL/GenBank/DDBJ whole genome shotgun (WGS) entry which is preliminary data.</text>
</comment>
<evidence type="ECO:0000313" key="9">
    <source>
        <dbReference type="EMBL" id="EFH84274.1"/>
    </source>
</evidence>
<feature type="region of interest" description="Disordered" evidence="6">
    <location>
        <begin position="464"/>
        <end position="496"/>
    </location>
</feature>
<evidence type="ECO:0000313" key="10">
    <source>
        <dbReference type="Proteomes" id="UP000004508"/>
    </source>
</evidence>
<feature type="transmembrane region" description="Helical" evidence="7">
    <location>
        <begin position="431"/>
        <end position="450"/>
    </location>
</feature>
<dbReference type="InterPro" id="IPR000719">
    <property type="entry name" value="Prot_kinase_dom"/>
</dbReference>
<dbReference type="AlphaFoldDB" id="D6TVP1"/>
<dbReference type="SUPFAM" id="SSF56112">
    <property type="entry name" value="Protein kinase-like (PK-like)"/>
    <property type="match status" value="1"/>
</dbReference>
<dbReference type="CDD" id="cd14014">
    <property type="entry name" value="STKc_PknB_like"/>
    <property type="match status" value="1"/>
</dbReference>
<keyword evidence="10" id="KW-1185">Reference proteome</keyword>
<evidence type="ECO:0000256" key="6">
    <source>
        <dbReference type="SAM" id="MobiDB-lite"/>
    </source>
</evidence>
<feature type="compositionally biased region" description="Polar residues" evidence="6">
    <location>
        <begin position="325"/>
        <end position="347"/>
    </location>
</feature>
<feature type="region of interest" description="Disordered" evidence="6">
    <location>
        <begin position="507"/>
        <end position="526"/>
    </location>
</feature>
<feature type="compositionally biased region" description="Low complexity" evidence="6">
    <location>
        <begin position="509"/>
        <end position="525"/>
    </location>
</feature>
<keyword evidence="2 5" id="KW-0547">Nucleotide-binding</keyword>
<dbReference type="Pfam" id="PF00069">
    <property type="entry name" value="Pkinase"/>
    <property type="match status" value="1"/>
</dbReference>
<feature type="compositionally biased region" description="Polar residues" evidence="6">
    <location>
        <begin position="464"/>
        <end position="482"/>
    </location>
</feature>
<dbReference type="STRING" id="485913.Krac_5299"/>
<keyword evidence="4 5" id="KW-0067">ATP-binding</keyword>
<dbReference type="GO" id="GO:0005524">
    <property type="term" value="F:ATP binding"/>
    <property type="evidence" value="ECO:0007669"/>
    <property type="project" value="UniProtKB-UniRule"/>
</dbReference>
<dbReference type="Gene3D" id="3.30.200.20">
    <property type="entry name" value="Phosphorylase Kinase, domain 1"/>
    <property type="match status" value="1"/>
</dbReference>
<evidence type="ECO:0000256" key="3">
    <source>
        <dbReference type="ARBA" id="ARBA00022777"/>
    </source>
</evidence>
<keyword evidence="7" id="KW-0472">Membrane</keyword>
<protein>
    <submittedName>
        <fullName evidence="9">Serine/threonine protein kinase</fullName>
    </submittedName>
</protein>
<dbReference type="GO" id="GO:0004674">
    <property type="term" value="F:protein serine/threonine kinase activity"/>
    <property type="evidence" value="ECO:0007669"/>
    <property type="project" value="UniProtKB-KW"/>
</dbReference>
<feature type="domain" description="Protein kinase" evidence="8">
    <location>
        <begin position="11"/>
        <end position="287"/>
    </location>
</feature>
<keyword evidence="7" id="KW-0812">Transmembrane</keyword>
<dbReference type="InParanoid" id="D6TVP1"/>
<dbReference type="PANTHER" id="PTHR43289">
    <property type="entry name" value="MITOGEN-ACTIVATED PROTEIN KINASE KINASE KINASE 20-RELATED"/>
    <property type="match status" value="1"/>
</dbReference>
<dbReference type="InterPro" id="IPR011009">
    <property type="entry name" value="Kinase-like_dom_sf"/>
</dbReference>
<dbReference type="PROSITE" id="PS00108">
    <property type="entry name" value="PROTEIN_KINASE_ST"/>
    <property type="match status" value="1"/>
</dbReference>
<keyword evidence="9" id="KW-0723">Serine/threonine-protein kinase</keyword>
<keyword evidence="3 9" id="KW-0418">Kinase</keyword>
<reference evidence="9 10" key="1">
    <citation type="journal article" date="2011" name="Stand. Genomic Sci.">
        <title>Non-contiguous finished genome sequence and contextual data of the filamentous soil bacterium Ktedonobacter racemifer type strain (SOSP1-21).</title>
        <authorList>
            <person name="Chang Y.J."/>
            <person name="Land M."/>
            <person name="Hauser L."/>
            <person name="Chertkov O."/>
            <person name="Del Rio T.G."/>
            <person name="Nolan M."/>
            <person name="Copeland A."/>
            <person name="Tice H."/>
            <person name="Cheng J.F."/>
            <person name="Lucas S."/>
            <person name="Han C."/>
            <person name="Goodwin L."/>
            <person name="Pitluck S."/>
            <person name="Ivanova N."/>
            <person name="Ovchinikova G."/>
            <person name="Pati A."/>
            <person name="Chen A."/>
            <person name="Palaniappan K."/>
            <person name="Mavromatis K."/>
            <person name="Liolios K."/>
            <person name="Brettin T."/>
            <person name="Fiebig A."/>
            <person name="Rohde M."/>
            <person name="Abt B."/>
            <person name="Goker M."/>
            <person name="Detter J.C."/>
            <person name="Woyke T."/>
            <person name="Bristow J."/>
            <person name="Eisen J.A."/>
            <person name="Markowitz V."/>
            <person name="Hugenholtz P."/>
            <person name="Kyrpides N.C."/>
            <person name="Klenk H.P."/>
            <person name="Lapidus A."/>
        </authorList>
    </citation>
    <scope>NUCLEOTIDE SEQUENCE [LARGE SCALE GENOMIC DNA]</scope>
    <source>
        <strain evidence="10">DSM 44963</strain>
    </source>
</reference>
<dbReference type="PANTHER" id="PTHR43289:SF34">
    <property type="entry name" value="SERINE_THREONINE-PROTEIN KINASE YBDM-RELATED"/>
    <property type="match status" value="1"/>
</dbReference>
<name>D6TVP1_KTERA</name>
<dbReference type="eggNOG" id="COG0515">
    <property type="taxonomic scope" value="Bacteria"/>
</dbReference>
<sequence length="642" mass="69355">MPLDGLQIHNYRLLRLVGSGGMGEIYLADDIRLARQVAIKVVRTEEDEDEGSETSSKALRLFQREARTISMLDHPHILPLFDYGETTLNAAQLTYLVMPYHAEGSLDIWLRKRRRATLLPPQMVAQIVRQAANALQYAHDHHIIHQDVKSSNFLVSNSHVQPDVPHLLLSDFGLARLRLDNSNSSKHARGTPNYMAPEQWRGEAVPASDQYSLAIMTYKLLTGQYPFQGDAVSILYQHIQTAPPDASQFNPEISPGVSAVIQRGLAKKPEERYPTIAAFAQAFHQAIYGPTESDELVLERSTSEFSTELPSQLFHTQFHSVSQNASFQIASSPQTPSSEYGTPSSPITGVDWQEPSLHTSEPNDPGDAPPAPLPLPGEIQLKQISSKLEQSGSASIFKPANIDDGGQEPPLPTWNTGDDKNKGRKEKRRRFLLAAIILLILLALLGTFVLNTVLNDHTSTLVPGSSPGTQTPIATARPTTGNTPGGVRPSPTSAGVVGATTPVSKARATSTVTSLTPTPTGTTTTNPFQVQGINIAFDPPTISTSCGGIATVTYIATVTVSDNSPGGEVDVKYSSDNGASYNTTTLTFAAGETSQSFNFSRQLTISLNLLNLIKLDVEHTGIVTTTRPNSITKSAAPSESCH</sequence>
<dbReference type="OrthoDB" id="164244at2"/>
<keyword evidence="7" id="KW-1133">Transmembrane helix</keyword>
<dbReference type="PROSITE" id="PS50011">
    <property type="entry name" value="PROTEIN_KINASE_DOM"/>
    <property type="match status" value="1"/>
</dbReference>
<feature type="binding site" evidence="5">
    <location>
        <position position="40"/>
    </location>
    <ligand>
        <name>ATP</name>
        <dbReference type="ChEBI" id="CHEBI:30616"/>
    </ligand>
</feature>
<accession>D6TVP1</accession>
<dbReference type="PROSITE" id="PS00107">
    <property type="entry name" value="PROTEIN_KINASE_ATP"/>
    <property type="match status" value="1"/>
</dbReference>
<evidence type="ECO:0000256" key="5">
    <source>
        <dbReference type="PROSITE-ProRule" id="PRU10141"/>
    </source>
</evidence>
<evidence type="ECO:0000256" key="1">
    <source>
        <dbReference type="ARBA" id="ARBA00022679"/>
    </source>
</evidence>
<feature type="region of interest" description="Disordered" evidence="6">
    <location>
        <begin position="396"/>
        <end position="424"/>
    </location>
</feature>
<dbReference type="InterPro" id="IPR017441">
    <property type="entry name" value="Protein_kinase_ATP_BS"/>
</dbReference>
<evidence type="ECO:0000256" key="4">
    <source>
        <dbReference type="ARBA" id="ARBA00022840"/>
    </source>
</evidence>
<dbReference type="Gene3D" id="1.10.510.10">
    <property type="entry name" value="Transferase(Phosphotransferase) domain 1"/>
    <property type="match status" value="1"/>
</dbReference>
<gene>
    <name evidence="9" type="ORF">Krac_5299</name>
</gene>
<evidence type="ECO:0000259" key="8">
    <source>
        <dbReference type="PROSITE" id="PS50011"/>
    </source>
</evidence>
<dbReference type="SMART" id="SM00220">
    <property type="entry name" value="S_TKc"/>
    <property type="match status" value="1"/>
</dbReference>